<accession>A0A197JW93</accession>
<dbReference type="SUPFAM" id="SSF100895">
    <property type="entry name" value="Kazal-type serine protease inhibitors"/>
    <property type="match status" value="1"/>
</dbReference>
<evidence type="ECO:0000256" key="1">
    <source>
        <dbReference type="SAM" id="SignalP"/>
    </source>
</evidence>
<evidence type="ECO:0000313" key="4">
    <source>
        <dbReference type="Proteomes" id="UP000078512"/>
    </source>
</evidence>
<dbReference type="InterPro" id="IPR036058">
    <property type="entry name" value="Kazal_dom_sf"/>
</dbReference>
<dbReference type="InterPro" id="IPR002350">
    <property type="entry name" value="Kazal_dom"/>
</dbReference>
<dbReference type="Proteomes" id="UP000078512">
    <property type="component" value="Unassembled WGS sequence"/>
</dbReference>
<sequence length="88" mass="9622">MRSSSLTLLTIVLSMGILSANASPVPAPDVLPSGNCQMRCSWLYLPVCGENKDGNQQTFVNKCLLETHNCSLHNDQYKVVHEGKCEGQ</sequence>
<keyword evidence="4" id="KW-1185">Reference proteome</keyword>
<dbReference type="EMBL" id="KV442041">
    <property type="protein sequence ID" value="OAQ29490.1"/>
    <property type="molecule type" value="Genomic_DNA"/>
</dbReference>
<dbReference type="AlphaFoldDB" id="A0A197JW93"/>
<protein>
    <recommendedName>
        <fullName evidence="2">Kazal-like domain-containing protein</fullName>
    </recommendedName>
</protein>
<dbReference type="Gene3D" id="3.30.60.30">
    <property type="match status" value="1"/>
</dbReference>
<reference evidence="3 4" key="1">
    <citation type="submission" date="2016-05" db="EMBL/GenBank/DDBJ databases">
        <title>Genome sequencing reveals origins of a unique bacterial endosymbiosis in the earliest lineages of terrestrial Fungi.</title>
        <authorList>
            <consortium name="DOE Joint Genome Institute"/>
            <person name="Uehling J."/>
            <person name="Gryganskyi A."/>
            <person name="Hameed K."/>
            <person name="Tschaplinski T."/>
            <person name="Misztal P."/>
            <person name="Wu S."/>
            <person name="Desiro A."/>
            <person name="Vande Pol N."/>
            <person name="Du Z.-Y."/>
            <person name="Zienkiewicz A."/>
            <person name="Zienkiewicz K."/>
            <person name="Morin E."/>
            <person name="Tisserant E."/>
            <person name="Splivallo R."/>
            <person name="Hainaut M."/>
            <person name="Henrissat B."/>
            <person name="Ohm R."/>
            <person name="Kuo A."/>
            <person name="Yan J."/>
            <person name="Lipzen A."/>
            <person name="Nolan M."/>
            <person name="Labutti K."/>
            <person name="Barry K."/>
            <person name="Goldstein A."/>
            <person name="Labbe J."/>
            <person name="Schadt C."/>
            <person name="Tuskan G."/>
            <person name="Grigoriev I."/>
            <person name="Martin F."/>
            <person name="Vilgalys R."/>
            <person name="Bonito G."/>
        </authorList>
    </citation>
    <scope>NUCLEOTIDE SEQUENCE [LARGE SCALE GENOMIC DNA]</scope>
    <source>
        <strain evidence="3 4">AG-77</strain>
    </source>
</reference>
<feature type="chain" id="PRO_5008276311" description="Kazal-like domain-containing protein" evidence="1">
    <location>
        <begin position="23"/>
        <end position="88"/>
    </location>
</feature>
<proteinExistence type="predicted"/>
<dbReference type="Pfam" id="PF07648">
    <property type="entry name" value="Kazal_2"/>
    <property type="match status" value="1"/>
</dbReference>
<evidence type="ECO:0000313" key="3">
    <source>
        <dbReference type="EMBL" id="OAQ29490.1"/>
    </source>
</evidence>
<feature type="domain" description="Kazal-like" evidence="2">
    <location>
        <begin position="30"/>
        <end position="87"/>
    </location>
</feature>
<dbReference type="PROSITE" id="PS51465">
    <property type="entry name" value="KAZAL_2"/>
    <property type="match status" value="1"/>
</dbReference>
<organism evidence="3 4">
    <name type="scientific">Linnemannia elongata AG-77</name>
    <dbReference type="NCBI Taxonomy" id="1314771"/>
    <lineage>
        <taxon>Eukaryota</taxon>
        <taxon>Fungi</taxon>
        <taxon>Fungi incertae sedis</taxon>
        <taxon>Mucoromycota</taxon>
        <taxon>Mortierellomycotina</taxon>
        <taxon>Mortierellomycetes</taxon>
        <taxon>Mortierellales</taxon>
        <taxon>Mortierellaceae</taxon>
        <taxon>Linnemannia</taxon>
    </lineage>
</organism>
<evidence type="ECO:0000259" key="2">
    <source>
        <dbReference type="PROSITE" id="PS51465"/>
    </source>
</evidence>
<keyword evidence="1" id="KW-0732">Signal</keyword>
<dbReference type="SMART" id="SM00280">
    <property type="entry name" value="KAZAL"/>
    <property type="match status" value="1"/>
</dbReference>
<name>A0A197JW93_9FUNG</name>
<gene>
    <name evidence="3" type="ORF">K457DRAFT_137952</name>
</gene>
<dbReference type="OrthoDB" id="2375769at2759"/>
<feature type="signal peptide" evidence="1">
    <location>
        <begin position="1"/>
        <end position="22"/>
    </location>
</feature>